<evidence type="ECO:0000313" key="10">
    <source>
        <dbReference type="Proteomes" id="UP000318509"/>
    </source>
</evidence>
<evidence type="ECO:0000259" key="8">
    <source>
        <dbReference type="PROSITE" id="PS50206"/>
    </source>
</evidence>
<reference evidence="9 10" key="1">
    <citation type="journal article" date="2019" name="Nat. Microbiol.">
        <title>Mediterranean grassland soil C-N compound turnover is dependent on rainfall and depth, and is mediated by genomically divergent microorganisms.</title>
        <authorList>
            <person name="Diamond S."/>
            <person name="Andeer P.F."/>
            <person name="Li Z."/>
            <person name="Crits-Christoph A."/>
            <person name="Burstein D."/>
            <person name="Anantharaman K."/>
            <person name="Lane K.R."/>
            <person name="Thomas B.C."/>
            <person name="Pan C."/>
            <person name="Northen T.R."/>
            <person name="Banfield J.F."/>
        </authorList>
    </citation>
    <scope>NUCLEOTIDE SEQUENCE [LARGE SCALE GENOMIC DNA]</scope>
    <source>
        <strain evidence="9">NP_3</strain>
    </source>
</reference>
<keyword evidence="9" id="KW-0808">Transferase</keyword>
<dbReference type="PANTHER" id="PTHR42709:SF6">
    <property type="entry name" value="UNDECAPRENYL PHOSPHATE TRANSPORTER A"/>
    <property type="match status" value="1"/>
</dbReference>
<dbReference type="Pfam" id="PF00581">
    <property type="entry name" value="Rhodanese"/>
    <property type="match status" value="1"/>
</dbReference>
<keyword evidence="4 7" id="KW-0812">Transmembrane</keyword>
<feature type="transmembrane region" description="Helical" evidence="7">
    <location>
        <begin position="121"/>
        <end position="142"/>
    </location>
</feature>
<comment type="caution">
    <text evidence="9">The sequence shown here is derived from an EMBL/GenBank/DDBJ whole genome shotgun (WGS) entry which is preliminary data.</text>
</comment>
<dbReference type="EMBL" id="VBAK01000195">
    <property type="protein sequence ID" value="TMI86593.1"/>
    <property type="molecule type" value="Genomic_DNA"/>
</dbReference>
<dbReference type="SUPFAM" id="SSF52821">
    <property type="entry name" value="Rhodanese/Cell cycle control phosphatase"/>
    <property type="match status" value="1"/>
</dbReference>
<comment type="similarity">
    <text evidence="2">Belongs to the DedA family.</text>
</comment>
<evidence type="ECO:0000256" key="2">
    <source>
        <dbReference type="ARBA" id="ARBA00010792"/>
    </source>
</evidence>
<keyword evidence="3" id="KW-1003">Cell membrane</keyword>
<keyword evidence="5 7" id="KW-1133">Transmembrane helix</keyword>
<accession>A0A537JST3</accession>
<dbReference type="GO" id="GO:0016740">
    <property type="term" value="F:transferase activity"/>
    <property type="evidence" value="ECO:0007669"/>
    <property type="project" value="UniProtKB-KW"/>
</dbReference>
<dbReference type="InterPro" id="IPR001763">
    <property type="entry name" value="Rhodanese-like_dom"/>
</dbReference>
<evidence type="ECO:0000256" key="4">
    <source>
        <dbReference type="ARBA" id="ARBA00022692"/>
    </source>
</evidence>
<evidence type="ECO:0000256" key="6">
    <source>
        <dbReference type="ARBA" id="ARBA00023136"/>
    </source>
</evidence>
<evidence type="ECO:0000256" key="1">
    <source>
        <dbReference type="ARBA" id="ARBA00004651"/>
    </source>
</evidence>
<evidence type="ECO:0000313" key="9">
    <source>
        <dbReference type="EMBL" id="TMI86593.1"/>
    </source>
</evidence>
<dbReference type="InterPro" id="IPR051311">
    <property type="entry name" value="DedA_domain"/>
</dbReference>
<evidence type="ECO:0000256" key="5">
    <source>
        <dbReference type="ARBA" id="ARBA00022989"/>
    </source>
</evidence>
<dbReference type="GO" id="GO:0005886">
    <property type="term" value="C:plasma membrane"/>
    <property type="evidence" value="ECO:0007669"/>
    <property type="project" value="UniProtKB-SubCell"/>
</dbReference>
<feature type="transmembrane region" description="Helical" evidence="7">
    <location>
        <begin position="207"/>
        <end position="230"/>
    </location>
</feature>
<organism evidence="9 10">
    <name type="scientific">Candidatus Segetimicrobium genomatis</name>
    <dbReference type="NCBI Taxonomy" id="2569760"/>
    <lineage>
        <taxon>Bacteria</taxon>
        <taxon>Bacillati</taxon>
        <taxon>Candidatus Sysuimicrobiota</taxon>
        <taxon>Candidatus Sysuimicrobiia</taxon>
        <taxon>Candidatus Sysuimicrobiales</taxon>
        <taxon>Candidatus Segetimicrobiaceae</taxon>
        <taxon>Candidatus Segetimicrobium</taxon>
    </lineage>
</organism>
<evidence type="ECO:0000256" key="7">
    <source>
        <dbReference type="SAM" id="Phobius"/>
    </source>
</evidence>
<gene>
    <name evidence="9" type="ORF">E6H00_17875</name>
</gene>
<dbReference type="Pfam" id="PF09335">
    <property type="entry name" value="VTT_dom"/>
    <property type="match status" value="1"/>
</dbReference>
<dbReference type="AlphaFoldDB" id="A0A537JST3"/>
<dbReference type="InterPro" id="IPR032816">
    <property type="entry name" value="VTT_dom"/>
</dbReference>
<name>A0A537JST3_9BACT</name>
<dbReference type="InterPro" id="IPR036873">
    <property type="entry name" value="Rhodanese-like_dom_sf"/>
</dbReference>
<dbReference type="PANTHER" id="PTHR42709">
    <property type="entry name" value="ALKALINE PHOSPHATASE LIKE PROTEIN"/>
    <property type="match status" value="1"/>
</dbReference>
<dbReference type="Proteomes" id="UP000318509">
    <property type="component" value="Unassembled WGS sequence"/>
</dbReference>
<feature type="transmembrane region" description="Helical" evidence="7">
    <location>
        <begin position="242"/>
        <end position="264"/>
    </location>
</feature>
<dbReference type="PROSITE" id="PS50206">
    <property type="entry name" value="RHODANESE_3"/>
    <property type="match status" value="1"/>
</dbReference>
<dbReference type="Gene3D" id="3.40.250.10">
    <property type="entry name" value="Rhodanese-like domain"/>
    <property type="match status" value="1"/>
</dbReference>
<feature type="transmembrane region" description="Helical" evidence="7">
    <location>
        <begin position="179"/>
        <end position="201"/>
    </location>
</feature>
<comment type="subcellular location">
    <subcellularLocation>
        <location evidence="1">Cell membrane</location>
        <topology evidence="1">Multi-pass membrane protein</topology>
    </subcellularLocation>
</comment>
<evidence type="ECO:0000256" key="3">
    <source>
        <dbReference type="ARBA" id="ARBA00022475"/>
    </source>
</evidence>
<protein>
    <submittedName>
        <fullName evidence="9">Sulfurtransferase</fullName>
    </submittedName>
</protein>
<sequence>MVPCQELRRSAQRLASERPWTACRRERAGASSSAVPRWRGSGWRAEASARARDCAGPIAAYSVPGSPGGAISMATVIGWLEHVGVTFVFLFVLVEQAGLPLPAYPLLIIAGAWSAQGGAPYAYITAVAVAACLIADLGWYVAGRRLGTRVLRAMCKLSLEPDSCVSDTERMFTRFGTRVLAFAKFVPGLGAVATAMSGVVGAPLGGFVLYDLIGATLWAGAGIALGVIFHDAVDSVFAELATLGRLGAILIVGLFAAFLTLKWWRRHQFFHELRMSRISVEELSRLREEGRPLMVIDARPRESRARDGMIPGAVAVETLEQDATGVRNRGEVVVYCACPNEATAARVAKRLIAMGFHPVRPLAGGIHAWLDAGLAIERPGVSL</sequence>
<proteinExistence type="inferred from homology"/>
<keyword evidence="6 7" id="KW-0472">Membrane</keyword>
<dbReference type="SMART" id="SM00450">
    <property type="entry name" value="RHOD"/>
    <property type="match status" value="1"/>
</dbReference>
<feature type="domain" description="Rhodanese" evidence="8">
    <location>
        <begin position="289"/>
        <end position="378"/>
    </location>
</feature>